<dbReference type="Proteomes" id="UP000194873">
    <property type="component" value="Unassembled WGS sequence"/>
</dbReference>
<organism evidence="1 2">
    <name type="scientific">Hymenobacter crusticola</name>
    <dbReference type="NCBI Taxonomy" id="1770526"/>
    <lineage>
        <taxon>Bacteria</taxon>
        <taxon>Pseudomonadati</taxon>
        <taxon>Bacteroidota</taxon>
        <taxon>Cytophagia</taxon>
        <taxon>Cytophagales</taxon>
        <taxon>Hymenobacteraceae</taxon>
        <taxon>Hymenobacter</taxon>
    </lineage>
</organism>
<reference evidence="1 2" key="1">
    <citation type="submission" date="2017-01" db="EMBL/GenBank/DDBJ databases">
        <title>A new Hymenobacter.</title>
        <authorList>
            <person name="Liang Y."/>
            <person name="Feng F."/>
        </authorList>
    </citation>
    <scope>NUCLEOTIDE SEQUENCE [LARGE SCALE GENOMIC DNA]</scope>
    <source>
        <strain evidence="1">MIMBbqt21</strain>
    </source>
</reference>
<dbReference type="EMBL" id="MTSE01000048">
    <property type="protein sequence ID" value="OUJ68606.1"/>
    <property type="molecule type" value="Genomic_DNA"/>
</dbReference>
<evidence type="ECO:0000313" key="2">
    <source>
        <dbReference type="Proteomes" id="UP000194873"/>
    </source>
</evidence>
<keyword evidence="2" id="KW-1185">Reference proteome</keyword>
<comment type="caution">
    <text evidence="1">The sequence shown here is derived from an EMBL/GenBank/DDBJ whole genome shotgun (WGS) entry which is preliminary data.</text>
</comment>
<protein>
    <submittedName>
        <fullName evidence="1">Uncharacterized protein</fullName>
    </submittedName>
</protein>
<proteinExistence type="predicted"/>
<evidence type="ECO:0000313" key="1">
    <source>
        <dbReference type="EMBL" id="OUJ68606.1"/>
    </source>
</evidence>
<sequence length="75" mass="8780">MYWSKPVPGTKGFSDFYSFDRSGRYEVADPRDYGIRGLKKLVDGMTDRVARAIIYDNQAYLHPEICRKERGSWNK</sequence>
<dbReference type="AlphaFoldDB" id="A0A243W5E3"/>
<accession>A0A243W5E3</accession>
<name>A0A243W5E3_9BACT</name>
<gene>
    <name evidence="1" type="ORF">BXP70_27810</name>
</gene>